<dbReference type="InterPro" id="IPR053874">
    <property type="entry name" value="CATSPERG_Ig-like"/>
</dbReference>
<accession>A0A8C4JRE2</accession>
<evidence type="ECO:0000259" key="2">
    <source>
        <dbReference type="Pfam" id="PF15064"/>
    </source>
</evidence>
<evidence type="ECO:0000313" key="7">
    <source>
        <dbReference type="Proteomes" id="UP000694423"/>
    </source>
</evidence>
<proteinExistence type="predicted"/>
<dbReference type="PANTHER" id="PTHR14327">
    <property type="entry name" value="CATION CHANNEL SPERM-ASSOCIATED PROTEIN SUBUNIT GAMMA"/>
    <property type="match status" value="1"/>
</dbReference>
<evidence type="ECO:0000259" key="5">
    <source>
        <dbReference type="Pfam" id="PF22851"/>
    </source>
</evidence>
<sequence>VSERPGAPGGPPWGQDPGGLGEQDLLVGFFDAAGDFVPETEPNPSGYVPPAGQREGLAGSAPGGLGGGTGAPVPPHPVPVPCATGPCGSEELCRLRWYTPMPMVNGSAVMGVRVHGDTPGPSVRFSFNVNGYVKETERGLQCTVGSPQPGGDSPSRPLWATVDKAPVLILGGFSKNKAVLLSDSDFEDFIAVEVDIDSCWIGSLTCPWSEFSSTILDAIATESTLFIRQNQLVYYFTGNYSVLHMATPGSTLWTRVLNRVCVGKLNPVPFSHNGSEYVIAIGRGQQKADFFLGTIRDGVVSFSDSIRAEKKTVCEYLECKCPRSLRAPEELRSFVMLMGFEEYSDTPMVLRGLSYNPFSTIFYIWGNAILQSYDIKNYLFLSGFPSQSVIKYFIQSYKGEVVCVTEAEEVWFLVEGSSAVQQLYPSSAWSTYANIQLLRGSQDYGVNESSLSFFYNQEGLQQLVYIHDRSGRIVKRKFPIAYILSELRFIGFTNLCPFTVMKFRDLPKPQRFSRLEHYRAEPPVVTDETGFHDNKSLAVYQGLVFHLLWLHSDYNRPYADPVHDPTWRWWKNRKQDADYYLYLASTGSSPGGLYINMEHYTKVYDLRSDNELPEQIYLDKGDAYTFSVTLSVHSTADDSKGKPLDFLSRLKLTVVLSHPFNVGFSLQRQNLANWASVLYKVRRGAERGPRTGVGTTSWGPLCHRRPCRSGYRMVPVYVGCPPGKRMAFDITNTVQYTTSMNKRYFNCLSQNPEMPCFFFKDVFYPLFLIQDMVTGDSGSFSGRYTLKVIGAPTTASSERRDERGRLGAGPRPLCWGGGGGLCLWGTAKGSRTWQCPLPGDTEPAALRRWLCRRNSPCHDVAPVGLTAPNYFFLVAVSNRDVDTSTYCDYSLEFVIHVHGLQLSSTRKLFFMKVGARGRCPRPLEHPPAPHGRPENRLFPR</sequence>
<organism evidence="6 7">
    <name type="scientific">Dromaius novaehollandiae</name>
    <name type="common">Emu</name>
    <dbReference type="NCBI Taxonomy" id="8790"/>
    <lineage>
        <taxon>Eukaryota</taxon>
        <taxon>Metazoa</taxon>
        <taxon>Chordata</taxon>
        <taxon>Craniata</taxon>
        <taxon>Vertebrata</taxon>
        <taxon>Euteleostomi</taxon>
        <taxon>Archelosauria</taxon>
        <taxon>Archosauria</taxon>
        <taxon>Dinosauria</taxon>
        <taxon>Saurischia</taxon>
        <taxon>Theropoda</taxon>
        <taxon>Coelurosauria</taxon>
        <taxon>Aves</taxon>
        <taxon>Palaeognathae</taxon>
        <taxon>Casuariiformes</taxon>
        <taxon>Dromaiidae</taxon>
        <taxon>Dromaius</taxon>
    </lineage>
</organism>
<reference evidence="6" key="2">
    <citation type="submission" date="2025-09" db="UniProtKB">
        <authorList>
            <consortium name="Ensembl"/>
        </authorList>
    </citation>
    <scope>IDENTIFICATION</scope>
</reference>
<feature type="domain" description="CATSPERG beta-propeller" evidence="2">
    <location>
        <begin position="152"/>
        <end position="320"/>
    </location>
</feature>
<feature type="domain" description="CATSPERG N-terminal" evidence="3">
    <location>
        <begin position="85"/>
        <end position="123"/>
    </location>
</feature>
<dbReference type="GO" id="GO:0097228">
    <property type="term" value="C:sperm principal piece"/>
    <property type="evidence" value="ECO:0007669"/>
    <property type="project" value="InterPro"/>
</dbReference>
<dbReference type="Pfam" id="PF15064">
    <property type="entry name" value="CATSPERG_beta-prop"/>
    <property type="match status" value="2"/>
</dbReference>
<feature type="compositionally biased region" description="Basic and acidic residues" evidence="1">
    <location>
        <begin position="931"/>
        <end position="940"/>
    </location>
</feature>
<dbReference type="PANTHER" id="PTHR14327:SF1">
    <property type="entry name" value="CATION CHANNEL SPERM-ASSOCIATED AUXILIARY SUBUNIT GAMMA"/>
    <property type="match status" value="1"/>
</dbReference>
<dbReference type="GO" id="GO:0036128">
    <property type="term" value="C:CatSper complex"/>
    <property type="evidence" value="ECO:0007669"/>
    <property type="project" value="InterPro"/>
</dbReference>
<protein>
    <submittedName>
        <fullName evidence="6">Cation channel sperm associated auxiliary subunit gamma</fullName>
    </submittedName>
</protein>
<dbReference type="Pfam" id="PF22840">
    <property type="entry name" value="CATSPERG_NTD"/>
    <property type="match status" value="1"/>
</dbReference>
<evidence type="ECO:0000259" key="4">
    <source>
        <dbReference type="Pfam" id="PF22846"/>
    </source>
</evidence>
<feature type="compositionally biased region" description="Gly residues" evidence="1">
    <location>
        <begin position="61"/>
        <end position="70"/>
    </location>
</feature>
<reference evidence="6" key="1">
    <citation type="submission" date="2025-08" db="UniProtKB">
        <authorList>
            <consortium name="Ensembl"/>
        </authorList>
    </citation>
    <scope>IDENTIFICATION</scope>
</reference>
<dbReference type="AlphaFoldDB" id="A0A8C4JRE2"/>
<feature type="region of interest" description="Disordered" evidence="1">
    <location>
        <begin position="1"/>
        <end position="72"/>
    </location>
</feature>
<dbReference type="Pfam" id="PF22846">
    <property type="entry name" value="CATSPERG_C"/>
    <property type="match status" value="1"/>
</dbReference>
<feature type="region of interest" description="Disordered" evidence="1">
    <location>
        <begin position="921"/>
        <end position="940"/>
    </location>
</feature>
<evidence type="ECO:0000259" key="3">
    <source>
        <dbReference type="Pfam" id="PF22840"/>
    </source>
</evidence>
<keyword evidence="7" id="KW-1185">Reference proteome</keyword>
<dbReference type="InterPro" id="IPR053873">
    <property type="entry name" value="CATSPERG_C"/>
</dbReference>
<feature type="domain" description="CATSPERG Ig-like" evidence="5">
    <location>
        <begin position="611"/>
        <end position="681"/>
    </location>
</feature>
<feature type="domain" description="CATSPERG beta-propeller" evidence="2">
    <location>
        <begin position="333"/>
        <end position="507"/>
    </location>
</feature>
<dbReference type="Pfam" id="PF22851">
    <property type="entry name" value="CATSPERG_Ig-like"/>
    <property type="match status" value="1"/>
</dbReference>
<evidence type="ECO:0000256" key="1">
    <source>
        <dbReference type="SAM" id="MobiDB-lite"/>
    </source>
</evidence>
<dbReference type="InterPro" id="IPR053871">
    <property type="entry name" value="CATSPERG_beta-prop"/>
</dbReference>
<dbReference type="InterPro" id="IPR053872">
    <property type="entry name" value="CATSPERG_N"/>
</dbReference>
<dbReference type="InterPro" id="IPR028246">
    <property type="entry name" value="CATSPERG"/>
</dbReference>
<evidence type="ECO:0000313" key="6">
    <source>
        <dbReference type="Ensembl" id="ENSDNVP00000012214.1"/>
    </source>
</evidence>
<dbReference type="Ensembl" id="ENSDNVT00000014728.1">
    <property type="protein sequence ID" value="ENSDNVP00000012214.1"/>
    <property type="gene ID" value="ENSDNVG00000008587.1"/>
</dbReference>
<dbReference type="Proteomes" id="UP000694423">
    <property type="component" value="Unplaced"/>
</dbReference>
<feature type="domain" description="CATSPERG C-terminal" evidence="4">
    <location>
        <begin position="744"/>
        <end position="914"/>
    </location>
</feature>
<name>A0A8C4JRE2_DRONO</name>